<feature type="compositionally biased region" description="Low complexity" evidence="1">
    <location>
        <begin position="139"/>
        <end position="150"/>
    </location>
</feature>
<feature type="region of interest" description="Disordered" evidence="1">
    <location>
        <begin position="77"/>
        <end position="228"/>
    </location>
</feature>
<protein>
    <submittedName>
        <fullName evidence="2">Uncharacterized protein</fullName>
    </submittedName>
</protein>
<feature type="compositionally biased region" description="Basic and acidic residues" evidence="1">
    <location>
        <begin position="88"/>
        <end position="100"/>
    </location>
</feature>
<feature type="compositionally biased region" description="Basic and acidic residues" evidence="1">
    <location>
        <begin position="117"/>
        <end position="127"/>
    </location>
</feature>
<feature type="compositionally biased region" description="Basic and acidic residues" evidence="1">
    <location>
        <begin position="613"/>
        <end position="628"/>
    </location>
</feature>
<feature type="compositionally biased region" description="Polar residues" evidence="1">
    <location>
        <begin position="195"/>
        <end position="205"/>
    </location>
</feature>
<evidence type="ECO:0000313" key="2">
    <source>
        <dbReference type="EMBL" id="KAF7717321.1"/>
    </source>
</evidence>
<proteinExistence type="predicted"/>
<evidence type="ECO:0000313" key="3">
    <source>
        <dbReference type="Proteomes" id="UP000631181"/>
    </source>
</evidence>
<feature type="region of interest" description="Disordered" evidence="1">
    <location>
        <begin position="16"/>
        <end position="63"/>
    </location>
</feature>
<dbReference type="AlphaFoldDB" id="A0A8J8WK46"/>
<gene>
    <name evidence="2" type="ORF">PECM_004314</name>
</gene>
<evidence type="ECO:0000256" key="1">
    <source>
        <dbReference type="SAM" id="MobiDB-lite"/>
    </source>
</evidence>
<reference evidence="2" key="1">
    <citation type="journal article" date="2020" name="Front. Microbiol.">
        <title>Gene regulatory networks of Penicillium echinulatum 2HH and Penicillium oxalicum 114-2 inferred by a computational biology approach.</title>
        <authorList>
            <person name="Lenz A.R."/>
            <person name="Galan-Vasquez E."/>
            <person name="Balbinot E."/>
            <person name="De Abreu F.P."/>
            <person name="De Oliveira N.S."/>
            <person name="Da Rosa L.O."/>
            <person name="De Avila E Silva S."/>
            <person name="Camassola M."/>
            <person name="Dillon A.J.P."/>
            <person name="Perez-Rueda E."/>
        </authorList>
    </citation>
    <scope>NUCLEOTIDE SEQUENCE</scope>
    <source>
        <strain evidence="2">S1M29</strain>
    </source>
</reference>
<dbReference type="Proteomes" id="UP000631181">
    <property type="component" value="Unassembled WGS sequence"/>
</dbReference>
<comment type="caution">
    <text evidence="2">The sequence shown here is derived from an EMBL/GenBank/DDBJ whole genome shotgun (WGS) entry which is preliminary data.</text>
</comment>
<accession>A0A8J8WK46</accession>
<feature type="region of interest" description="Disordered" evidence="1">
    <location>
        <begin position="564"/>
        <end position="628"/>
    </location>
</feature>
<organism evidence="2 3">
    <name type="scientific">Penicillium ucsense</name>
    <dbReference type="NCBI Taxonomy" id="2839758"/>
    <lineage>
        <taxon>Eukaryota</taxon>
        <taxon>Fungi</taxon>
        <taxon>Dikarya</taxon>
        <taxon>Ascomycota</taxon>
        <taxon>Pezizomycotina</taxon>
        <taxon>Eurotiomycetes</taxon>
        <taxon>Eurotiomycetidae</taxon>
        <taxon>Eurotiales</taxon>
        <taxon>Aspergillaceae</taxon>
        <taxon>Penicillium</taxon>
    </lineage>
</organism>
<feature type="compositionally biased region" description="Basic and acidic residues" evidence="1">
    <location>
        <begin position="40"/>
        <end position="51"/>
    </location>
</feature>
<feature type="region of interest" description="Disordered" evidence="1">
    <location>
        <begin position="458"/>
        <end position="477"/>
    </location>
</feature>
<sequence>MTDPVIAENQLVSREAFVPMSDSRNVQHKPQLRTMQSPTEPRKSSPEHESPIFRAPTLSQRSLRKAKSGVLAIKAGLLHRLSRPSSEGPHHKAESMDDKVAGNTLHEGPEGETNLEIAKRDHIKSLPEPKPVSRHSDASVPSVPRRISSSKNSTMVKPVRPSKLQEHEQVAPVDEESTDPQIPGEISELRDHSSEAQSEAGSDATSAEIARERSNTLSNTSDHSGSPVRNFEELPILILDGKKGIYTRNGSSYDLFMDREELREMSPEKLRQYRDALSIVFDDRNEMKERWKEFEEAFSLPDYDTPSLAGSEVDQPIELMEETQKHIASVLQYESATMEDVRSRENNGETSKKEKSHLVLGLRFPNTPEGLEEFNRWVREERARGLEIELFPVSEDSIVWEGELMPSVRSMSEPCDRDRENHAYRGNDTVLDHSGMACTEGESFKTANKARWNREAPAAHMTSMRPGQGQDPVAASNYSRSLPASTQAAFLEKARFSEASQLPTGKVSRPFDHRLSTYGDGYGEEFSSISKRNDDDISGHSSTPTQPIPIPATHWSLLDSRFDEETTSKATGTDESSIADENVCAYDQNSKNSPRQEDDSYLNEDIHAGFSLHSDHQHTRSPHANEKS</sequence>
<keyword evidence="3" id="KW-1185">Reference proteome</keyword>
<name>A0A8J8WK46_9EURO</name>
<feature type="region of interest" description="Disordered" evidence="1">
    <location>
        <begin position="523"/>
        <end position="552"/>
    </location>
</feature>
<feature type="compositionally biased region" description="Polar residues" evidence="1">
    <location>
        <begin position="215"/>
        <end position="224"/>
    </location>
</feature>
<dbReference type="EMBL" id="WIWV01000028">
    <property type="protein sequence ID" value="KAF7717321.1"/>
    <property type="molecule type" value="Genomic_DNA"/>
</dbReference>